<gene>
    <name evidence="1" type="ORF">J4203_01430</name>
</gene>
<dbReference type="EMBL" id="JAGVWE010000002">
    <property type="protein sequence ID" value="MBS3062510.1"/>
    <property type="molecule type" value="Genomic_DNA"/>
</dbReference>
<reference evidence="1" key="1">
    <citation type="submission" date="2021-03" db="EMBL/GenBank/DDBJ databases">
        <authorList>
            <person name="Jaffe A."/>
        </authorList>
    </citation>
    <scope>NUCLEOTIDE SEQUENCE</scope>
    <source>
        <strain evidence="1">RIFCSPLOWO2_01_FULL_58_19</strain>
    </source>
</reference>
<evidence type="ECO:0008006" key="3">
    <source>
        <dbReference type="Google" id="ProtNLM"/>
    </source>
</evidence>
<evidence type="ECO:0000313" key="2">
    <source>
        <dbReference type="Proteomes" id="UP000678237"/>
    </source>
</evidence>
<dbReference type="Proteomes" id="UP000678237">
    <property type="component" value="Unassembled WGS sequence"/>
</dbReference>
<protein>
    <recommendedName>
        <fullName evidence="3">ATP-cone domain-containing protein</fullName>
    </recommendedName>
</protein>
<comment type="caution">
    <text evidence="1">The sequence shown here is derived from an EMBL/GenBank/DDBJ whole genome shotgun (WGS) entry which is preliminary data.</text>
</comment>
<dbReference type="AlphaFoldDB" id="A0A8T4LCY0"/>
<accession>A0A8T4LCY0</accession>
<name>A0A8T4LCY0_9ARCH</name>
<sequence>MEQSGQPVRTAVQLIAKEVEEAGCSKWDVLKIIKALGEEQDMNLDGLRRKTLQLLETVNPRAAQVYASFNKLHVYTSAERMEAFDRGNIIKSLLRETDITRGVAEKIGSEVEDKVKDLDINYLNTPLIREMADVKLLEYGHEAIHNQYTRVGLPVYEVRKKIENEPFANREVLLEFNWLQVIPARERQFHFSCDYSVSHVEDFSTRPLACSVEPVFSGDSMGSAVADLVEHFSRLQPLHSLPLNLNALNVLVSRQLPRGKKNLKAAATLLCRVLNALYPVSSQAFARPSVGLDLFVREHLEGFSKQSNQAFDFANEFIRVYCEGIEGMRFDLVTCVESKYQLKLLDNRLFSDCKMNLLNCRASAFRPFNGLRSHASSFLAFDASLNLLLQALSFKDSRKQFDARLNELCSSLASLAQLKAETLKSRVYLQHLEPGISSAGNSLDLFGLFDAPRAFREGLSEKEYAEEAQSILAELCGALDESWSFSAQRNDASTNRFAAHLSEKLGFVAEPRKVQQEFQRFNATSKKRLVFRNMASTRSELEEFLGENTRLITFMKQPVSAPTPAEAPKTGN</sequence>
<evidence type="ECO:0000313" key="1">
    <source>
        <dbReference type="EMBL" id="MBS3062510.1"/>
    </source>
</evidence>
<organism evidence="1 2">
    <name type="scientific">Candidatus Iainarchaeum sp</name>
    <dbReference type="NCBI Taxonomy" id="3101447"/>
    <lineage>
        <taxon>Archaea</taxon>
        <taxon>Candidatus Iainarchaeota</taxon>
        <taxon>Candidatus Iainarchaeia</taxon>
        <taxon>Candidatus Iainarchaeales</taxon>
        <taxon>Candidatus Iainarchaeaceae</taxon>
        <taxon>Candidatus Iainarchaeum</taxon>
    </lineage>
</organism>
<reference evidence="1" key="2">
    <citation type="submission" date="2021-05" db="EMBL/GenBank/DDBJ databases">
        <title>Protein family content uncovers lineage relationships and bacterial pathway maintenance mechanisms in DPANN archaea.</title>
        <authorList>
            <person name="Castelle C.J."/>
            <person name="Meheust R."/>
            <person name="Jaffe A.L."/>
            <person name="Seitz K."/>
            <person name="Gong X."/>
            <person name="Baker B.J."/>
            <person name="Banfield J.F."/>
        </authorList>
    </citation>
    <scope>NUCLEOTIDE SEQUENCE</scope>
    <source>
        <strain evidence="1">RIFCSPLOWO2_01_FULL_58_19</strain>
    </source>
</reference>
<proteinExistence type="predicted"/>